<protein>
    <recommendedName>
        <fullName evidence="4">Rap1a immunity protein domain-containing protein</fullName>
    </recommendedName>
</protein>
<comment type="caution">
    <text evidence="2">The sequence shown here is derived from an EMBL/GenBank/DDBJ whole genome shotgun (WGS) entry which is preliminary data.</text>
</comment>
<accession>A0ABT2YSR2</accession>
<proteinExistence type="predicted"/>
<keyword evidence="3" id="KW-1185">Reference proteome</keyword>
<dbReference type="Proteomes" id="UP001209713">
    <property type="component" value="Unassembled WGS sequence"/>
</dbReference>
<dbReference type="RefSeq" id="WP_263530313.1">
    <property type="nucleotide sequence ID" value="NZ_JAOVZB010000003.1"/>
</dbReference>
<gene>
    <name evidence="2" type="ORF">OFY17_08580</name>
</gene>
<feature type="chain" id="PRO_5046153793" description="Rap1a immunity protein domain-containing protein" evidence="1">
    <location>
        <begin position="23"/>
        <end position="125"/>
    </location>
</feature>
<keyword evidence="1" id="KW-0732">Signal</keyword>
<feature type="signal peptide" evidence="1">
    <location>
        <begin position="1"/>
        <end position="22"/>
    </location>
</feature>
<evidence type="ECO:0000256" key="1">
    <source>
        <dbReference type="SAM" id="SignalP"/>
    </source>
</evidence>
<name>A0ABT2YSR2_9GAMM</name>
<organism evidence="2 3">
    <name type="scientific">Marinomonas sargassi</name>
    <dbReference type="NCBI Taxonomy" id="2984494"/>
    <lineage>
        <taxon>Bacteria</taxon>
        <taxon>Pseudomonadati</taxon>
        <taxon>Pseudomonadota</taxon>
        <taxon>Gammaproteobacteria</taxon>
        <taxon>Oceanospirillales</taxon>
        <taxon>Oceanospirillaceae</taxon>
        <taxon>Marinomonas</taxon>
    </lineage>
</organism>
<evidence type="ECO:0008006" key="4">
    <source>
        <dbReference type="Google" id="ProtNLM"/>
    </source>
</evidence>
<sequence length="125" mass="13807">MTLITRVVSVLLFMALSVNTFARNDIPLKSGSNFLISACQEVVDIYDARGEKKFLASQRTSLAEGIRTGYCLGVIAQYREEAGYCRYSERNVLEMATAIANSNLTAYQLGRTSTSELLEEAYCGL</sequence>
<evidence type="ECO:0000313" key="2">
    <source>
        <dbReference type="EMBL" id="MCV2402934.1"/>
    </source>
</evidence>
<evidence type="ECO:0000313" key="3">
    <source>
        <dbReference type="Proteomes" id="UP001209713"/>
    </source>
</evidence>
<dbReference type="EMBL" id="JAOVZB010000003">
    <property type="protein sequence ID" value="MCV2402934.1"/>
    <property type="molecule type" value="Genomic_DNA"/>
</dbReference>
<reference evidence="2 3" key="1">
    <citation type="submission" date="2022-10" db="EMBL/GenBank/DDBJ databases">
        <title>Marinomonas transparenta sp. nov. and Marinomonas sargassi sp. nov., isolated from marine alga (Sargassum natans (L.) Gaillon).</title>
        <authorList>
            <person name="Wang Y."/>
        </authorList>
    </citation>
    <scope>NUCLEOTIDE SEQUENCE [LARGE SCALE GENOMIC DNA]</scope>
    <source>
        <strain evidence="2 3">C2222</strain>
    </source>
</reference>